<reference evidence="2 3" key="1">
    <citation type="submission" date="2020-08" db="EMBL/GenBank/DDBJ databases">
        <title>Acidobacteriota in marine sediments use diverse sulfur dissimilation pathways.</title>
        <authorList>
            <person name="Wasmund K."/>
        </authorList>
    </citation>
    <scope>NUCLEOTIDE SEQUENCE [LARGE SCALE GENOMIC DNA]</scope>
    <source>
        <strain evidence="2">MAG AM3-A</strain>
    </source>
</reference>
<name>A0A8J6Y5M2_9BACT</name>
<accession>A0A8J6Y5M2</accession>
<dbReference type="AlphaFoldDB" id="A0A8J6Y5M2"/>
<feature type="transmembrane region" description="Helical" evidence="1">
    <location>
        <begin position="10"/>
        <end position="28"/>
    </location>
</feature>
<dbReference type="Proteomes" id="UP000598633">
    <property type="component" value="Unassembled WGS sequence"/>
</dbReference>
<evidence type="ECO:0000313" key="2">
    <source>
        <dbReference type="EMBL" id="MBD3870960.1"/>
    </source>
</evidence>
<evidence type="ECO:0000256" key="1">
    <source>
        <dbReference type="SAM" id="Phobius"/>
    </source>
</evidence>
<evidence type="ECO:0000313" key="3">
    <source>
        <dbReference type="Proteomes" id="UP000598633"/>
    </source>
</evidence>
<keyword evidence="1" id="KW-0472">Membrane</keyword>
<organism evidence="2 3">
    <name type="scientific">Candidatus Sulfomarinibacter kjeldsenii</name>
    <dbReference type="NCBI Taxonomy" id="2885994"/>
    <lineage>
        <taxon>Bacteria</taxon>
        <taxon>Pseudomonadati</taxon>
        <taxon>Acidobacteriota</taxon>
        <taxon>Thermoanaerobaculia</taxon>
        <taxon>Thermoanaerobaculales</taxon>
        <taxon>Candidatus Sulfomarinibacteraceae</taxon>
        <taxon>Candidatus Sulfomarinibacter</taxon>
    </lineage>
</organism>
<dbReference type="EMBL" id="JACXWA010000107">
    <property type="protein sequence ID" value="MBD3870960.1"/>
    <property type="molecule type" value="Genomic_DNA"/>
</dbReference>
<gene>
    <name evidence="2" type="ORF">IFJ97_06320</name>
</gene>
<comment type="caution">
    <text evidence="2">The sequence shown here is derived from an EMBL/GenBank/DDBJ whole genome shotgun (WGS) entry which is preliminary data.</text>
</comment>
<keyword evidence="1" id="KW-1133">Transmembrane helix</keyword>
<protein>
    <submittedName>
        <fullName evidence="2">Uncharacterized protein</fullName>
    </submittedName>
</protein>
<keyword evidence="1" id="KW-0812">Transmembrane</keyword>
<proteinExistence type="predicted"/>
<sequence>MAMDFETVRFLRFVFAVVGFFVGGAAGLKYFGTIGVLIGGVIGAIVGWNTPDLFKGRTQK</sequence>